<dbReference type="EMBL" id="QXFV01007630">
    <property type="protein sequence ID" value="KAE8958380.1"/>
    <property type="molecule type" value="Genomic_DNA"/>
</dbReference>
<evidence type="ECO:0000313" key="4">
    <source>
        <dbReference type="EMBL" id="KAE9274755.1"/>
    </source>
</evidence>
<accession>A0A6A4BK99</accession>
<feature type="transmembrane region" description="Helical" evidence="1">
    <location>
        <begin position="116"/>
        <end position="135"/>
    </location>
</feature>
<evidence type="ECO:0000313" key="3">
    <source>
        <dbReference type="EMBL" id="KAE8965407.1"/>
    </source>
</evidence>
<dbReference type="Proteomes" id="UP000435112">
    <property type="component" value="Unassembled WGS sequence"/>
</dbReference>
<comment type="caution">
    <text evidence="4">The sequence shown here is derived from an EMBL/GenBank/DDBJ whole genome shotgun (WGS) entry which is preliminary data.</text>
</comment>
<sequence>MQQRSYPAAVIRRSKHLVAAAYPGTARHPAHRRYPPHFQIPRLQTTASSWDETLEDSPLYQLYRIAFMLVVGWMPGYLFFNATGPTKYWGKSRSHFNPNSAIYADRERWMIVLSDIFLVVMLLVLAALVHTFSLYTMVKLYVVPYFIVNSYLVLITYLQLSFSSNSKTSCF</sequence>
<protein>
    <submittedName>
        <fullName evidence="4">Uncharacterized protein</fullName>
    </submittedName>
</protein>
<keyword evidence="1" id="KW-1133">Transmembrane helix</keyword>
<dbReference type="OrthoDB" id="1461976at2759"/>
<keyword evidence="1" id="KW-0812">Transmembrane</keyword>
<dbReference type="Proteomes" id="UP000429607">
    <property type="component" value="Unassembled WGS sequence"/>
</dbReference>
<feature type="transmembrane region" description="Helical" evidence="1">
    <location>
        <begin position="141"/>
        <end position="160"/>
    </location>
</feature>
<gene>
    <name evidence="2" type="ORF">PR001_g31072</name>
    <name evidence="3" type="ORF">PR002_g28685</name>
    <name evidence="4" type="ORF">PR003_g29518</name>
</gene>
<dbReference type="EMBL" id="QXFT01004995">
    <property type="protein sequence ID" value="KAE9274755.1"/>
    <property type="molecule type" value="Genomic_DNA"/>
</dbReference>
<dbReference type="PANTHER" id="PTHR32100">
    <property type="entry name" value="OMEGA-6 FATTY ACID DESATURASE, CHLOROPLASTIC"/>
    <property type="match status" value="1"/>
</dbReference>
<organism evidence="4 6">
    <name type="scientific">Phytophthora rubi</name>
    <dbReference type="NCBI Taxonomy" id="129364"/>
    <lineage>
        <taxon>Eukaryota</taxon>
        <taxon>Sar</taxon>
        <taxon>Stramenopiles</taxon>
        <taxon>Oomycota</taxon>
        <taxon>Peronosporomycetes</taxon>
        <taxon>Peronosporales</taxon>
        <taxon>Peronosporaceae</taxon>
        <taxon>Phytophthora</taxon>
    </lineage>
</organism>
<name>A0A6A4BK99_9STRA</name>
<evidence type="ECO:0000313" key="5">
    <source>
        <dbReference type="Proteomes" id="UP000429607"/>
    </source>
</evidence>
<evidence type="ECO:0000313" key="7">
    <source>
        <dbReference type="Proteomes" id="UP000435112"/>
    </source>
</evidence>
<feature type="transmembrane region" description="Helical" evidence="1">
    <location>
        <begin position="62"/>
        <end position="80"/>
    </location>
</feature>
<evidence type="ECO:0000256" key="1">
    <source>
        <dbReference type="SAM" id="Phobius"/>
    </source>
</evidence>
<keyword evidence="1" id="KW-0472">Membrane</keyword>
<dbReference type="AlphaFoldDB" id="A0A6A4BK99"/>
<dbReference type="GO" id="GO:0016491">
    <property type="term" value="F:oxidoreductase activity"/>
    <property type="evidence" value="ECO:0007669"/>
    <property type="project" value="InterPro"/>
</dbReference>
<evidence type="ECO:0000313" key="6">
    <source>
        <dbReference type="Proteomes" id="UP000434957"/>
    </source>
</evidence>
<evidence type="ECO:0000313" key="2">
    <source>
        <dbReference type="EMBL" id="KAE8958380.1"/>
    </source>
</evidence>
<dbReference type="EMBL" id="QXFU01005166">
    <property type="protein sequence ID" value="KAE8965407.1"/>
    <property type="molecule type" value="Genomic_DNA"/>
</dbReference>
<keyword evidence="6" id="KW-1185">Reference proteome</keyword>
<reference evidence="4 6" key="1">
    <citation type="submission" date="2018-08" db="EMBL/GenBank/DDBJ databases">
        <title>Genomic investigation of the strawberry pathogen Phytophthora fragariae indicates pathogenicity is determined by transcriptional variation in three key races.</title>
        <authorList>
            <person name="Adams T.M."/>
            <person name="Armitage A.D."/>
            <person name="Sobczyk M.K."/>
            <person name="Bates H.J."/>
            <person name="Dunwell J.M."/>
            <person name="Nellist C.F."/>
            <person name="Harrison R.J."/>
        </authorList>
    </citation>
    <scope>NUCLEOTIDE SEQUENCE [LARGE SCALE GENOMIC DNA]</scope>
    <source>
        <strain evidence="2 5">SCRP249</strain>
        <strain evidence="3 7">SCRP324</strain>
        <strain evidence="4 6">SCRP333</strain>
    </source>
</reference>
<proteinExistence type="predicted"/>
<dbReference type="Proteomes" id="UP000434957">
    <property type="component" value="Unassembled WGS sequence"/>
</dbReference>
<dbReference type="InterPro" id="IPR012171">
    <property type="entry name" value="Fatty_acid_desaturase"/>
</dbReference>